<dbReference type="AlphaFoldDB" id="A0A0C9XQ30"/>
<proteinExistence type="predicted"/>
<dbReference type="EMBL" id="KN838677">
    <property type="protein sequence ID" value="KIJ98082.1"/>
    <property type="molecule type" value="Genomic_DNA"/>
</dbReference>
<organism evidence="2 3">
    <name type="scientific">Laccaria amethystina LaAM-08-1</name>
    <dbReference type="NCBI Taxonomy" id="1095629"/>
    <lineage>
        <taxon>Eukaryota</taxon>
        <taxon>Fungi</taxon>
        <taxon>Dikarya</taxon>
        <taxon>Basidiomycota</taxon>
        <taxon>Agaricomycotina</taxon>
        <taxon>Agaricomycetes</taxon>
        <taxon>Agaricomycetidae</taxon>
        <taxon>Agaricales</taxon>
        <taxon>Agaricineae</taxon>
        <taxon>Hydnangiaceae</taxon>
        <taxon>Laccaria</taxon>
    </lineage>
</organism>
<reference evidence="3" key="2">
    <citation type="submission" date="2015-01" db="EMBL/GenBank/DDBJ databases">
        <title>Evolutionary Origins and Diversification of the Mycorrhizal Mutualists.</title>
        <authorList>
            <consortium name="DOE Joint Genome Institute"/>
            <consortium name="Mycorrhizal Genomics Consortium"/>
            <person name="Kohler A."/>
            <person name="Kuo A."/>
            <person name="Nagy L.G."/>
            <person name="Floudas D."/>
            <person name="Copeland A."/>
            <person name="Barry K.W."/>
            <person name="Cichocki N."/>
            <person name="Veneault-Fourrey C."/>
            <person name="LaButti K."/>
            <person name="Lindquist E.A."/>
            <person name="Lipzen A."/>
            <person name="Lundell T."/>
            <person name="Morin E."/>
            <person name="Murat C."/>
            <person name="Riley R."/>
            <person name="Ohm R."/>
            <person name="Sun H."/>
            <person name="Tunlid A."/>
            <person name="Henrissat B."/>
            <person name="Grigoriev I.V."/>
            <person name="Hibbett D.S."/>
            <person name="Martin F."/>
        </authorList>
    </citation>
    <scope>NUCLEOTIDE SEQUENCE [LARGE SCALE GENOMIC DNA]</scope>
    <source>
        <strain evidence="3">LaAM-08-1</strain>
    </source>
</reference>
<dbReference type="HOGENOM" id="CLU_2812754_0_0_1"/>
<evidence type="ECO:0000256" key="1">
    <source>
        <dbReference type="SAM" id="MobiDB-lite"/>
    </source>
</evidence>
<evidence type="ECO:0000313" key="2">
    <source>
        <dbReference type="EMBL" id="KIJ98082.1"/>
    </source>
</evidence>
<sequence>MEVQVATLSEACRRLLKLDNDQDGSASISGTRRRSPDNDAMHTRFKTSNLHLIPPAPPATEHAQREP</sequence>
<feature type="region of interest" description="Disordered" evidence="1">
    <location>
        <begin position="20"/>
        <end position="67"/>
    </location>
</feature>
<protein>
    <submittedName>
        <fullName evidence="2">Uncharacterized protein</fullName>
    </submittedName>
</protein>
<name>A0A0C9XQ30_9AGAR</name>
<reference evidence="2 3" key="1">
    <citation type="submission" date="2014-04" db="EMBL/GenBank/DDBJ databases">
        <authorList>
            <consortium name="DOE Joint Genome Institute"/>
            <person name="Kuo A."/>
            <person name="Kohler A."/>
            <person name="Nagy L.G."/>
            <person name="Floudas D."/>
            <person name="Copeland A."/>
            <person name="Barry K.W."/>
            <person name="Cichocki N."/>
            <person name="Veneault-Fourrey C."/>
            <person name="LaButti K."/>
            <person name="Lindquist E.A."/>
            <person name="Lipzen A."/>
            <person name="Lundell T."/>
            <person name="Morin E."/>
            <person name="Murat C."/>
            <person name="Sun H."/>
            <person name="Tunlid A."/>
            <person name="Henrissat B."/>
            <person name="Grigoriev I.V."/>
            <person name="Hibbett D.S."/>
            <person name="Martin F."/>
            <person name="Nordberg H.P."/>
            <person name="Cantor M.N."/>
            <person name="Hua S.X."/>
        </authorList>
    </citation>
    <scope>NUCLEOTIDE SEQUENCE [LARGE SCALE GENOMIC DNA]</scope>
    <source>
        <strain evidence="2 3">LaAM-08-1</strain>
    </source>
</reference>
<accession>A0A0C9XQ30</accession>
<evidence type="ECO:0000313" key="3">
    <source>
        <dbReference type="Proteomes" id="UP000054477"/>
    </source>
</evidence>
<gene>
    <name evidence="2" type="ORF">K443DRAFT_221669</name>
</gene>
<keyword evidence="3" id="KW-1185">Reference proteome</keyword>
<dbReference type="Proteomes" id="UP000054477">
    <property type="component" value="Unassembled WGS sequence"/>
</dbReference>